<keyword evidence="2 11" id="KW-0997">Cell inner membrane</keyword>
<proteinExistence type="inferred from homology"/>
<dbReference type="GO" id="GO:0009274">
    <property type="term" value="C:peptidoglycan-based cell wall"/>
    <property type="evidence" value="ECO:0007669"/>
    <property type="project" value="InterPro"/>
</dbReference>
<dbReference type="InterPro" id="IPR023346">
    <property type="entry name" value="Lysozyme-like_dom_sf"/>
</dbReference>
<dbReference type="STRING" id="562729.RNAN_1908"/>
<keyword evidence="9 11" id="KW-0472">Membrane</keyword>
<comment type="caution">
    <text evidence="13">The sequence shown here is derived from an EMBL/GenBank/DDBJ whole genome shotgun (WGS) entry which is preliminary data.</text>
</comment>
<evidence type="ECO:0000256" key="10">
    <source>
        <dbReference type="ARBA" id="ARBA00023316"/>
    </source>
</evidence>
<dbReference type="GO" id="GO:0071555">
    <property type="term" value="P:cell wall organization"/>
    <property type="evidence" value="ECO:0007669"/>
    <property type="project" value="UniProtKB-KW"/>
</dbReference>
<keyword evidence="10 11" id="KW-0961">Cell wall biogenesis/degradation</keyword>
<dbReference type="GO" id="GO:0008955">
    <property type="term" value="F:peptidoglycan glycosyltransferase activity"/>
    <property type="evidence" value="ECO:0007669"/>
    <property type="project" value="UniProtKB-UniRule"/>
</dbReference>
<evidence type="ECO:0000256" key="6">
    <source>
        <dbReference type="ARBA" id="ARBA00022960"/>
    </source>
</evidence>
<dbReference type="GO" id="GO:0009252">
    <property type="term" value="P:peptidoglycan biosynthetic process"/>
    <property type="evidence" value="ECO:0007669"/>
    <property type="project" value="UniProtKB-UniRule"/>
</dbReference>
<keyword evidence="4 11" id="KW-0808">Transferase</keyword>
<evidence type="ECO:0000259" key="12">
    <source>
        <dbReference type="Pfam" id="PF00912"/>
    </source>
</evidence>
<dbReference type="GO" id="GO:0008360">
    <property type="term" value="P:regulation of cell shape"/>
    <property type="evidence" value="ECO:0007669"/>
    <property type="project" value="UniProtKB-KW"/>
</dbReference>
<dbReference type="SUPFAM" id="SSF53955">
    <property type="entry name" value="Lysozyme-like"/>
    <property type="match status" value="1"/>
</dbReference>
<keyword evidence="6 11" id="KW-0133">Cell shape</keyword>
<dbReference type="EC" id="2.4.99.28" evidence="11"/>
<evidence type="ECO:0000256" key="9">
    <source>
        <dbReference type="ARBA" id="ARBA00023136"/>
    </source>
</evidence>
<comment type="subcellular location">
    <subcellularLocation>
        <location evidence="11">Cell inner membrane</location>
        <topology evidence="11">Single-pass membrane protein</topology>
    </subcellularLocation>
</comment>
<dbReference type="GO" id="GO:0016763">
    <property type="term" value="F:pentosyltransferase activity"/>
    <property type="evidence" value="ECO:0007669"/>
    <property type="project" value="InterPro"/>
</dbReference>
<keyword evidence="7 11" id="KW-0573">Peptidoglycan synthesis</keyword>
<dbReference type="InterPro" id="IPR036950">
    <property type="entry name" value="PBP_transglycosylase"/>
</dbReference>
<keyword evidence="1 11" id="KW-1003">Cell membrane</keyword>
<keyword evidence="14" id="KW-1185">Reference proteome</keyword>
<dbReference type="RefSeq" id="WP_008221062.1">
    <property type="nucleotide sequence ID" value="NZ_BAFK01000009.1"/>
</dbReference>
<sequence>MTQHKRGILGWLWFISWRAVLALLLLLLLLLVTLRFVPPPTSAFMLQSPYPPRYQWVNIDSLPAHLPLALVASEDQRFVQHYGVDFAAISKALEQYDDGGGLRGASTISQQTAKNLLLWPGRSLVRKGLEAGLALSLELVWGKKRILEVYLNIAEFGKGIYGVEAASQHYFGKAARHLTVNQAARLAVVLPSPRKRDPTQLTPYLEQRVQWVERQMRQLGYGYLAPMLK</sequence>
<evidence type="ECO:0000256" key="5">
    <source>
        <dbReference type="ARBA" id="ARBA00022692"/>
    </source>
</evidence>
<protein>
    <recommendedName>
        <fullName evidence="11">Biosynthetic peptidoglycan transglycosylase</fullName>
        <ecNumber evidence="11">2.4.99.28</ecNumber>
    </recommendedName>
    <alternativeName>
        <fullName evidence="11">Glycan polymerase</fullName>
    </alternativeName>
    <alternativeName>
        <fullName evidence="11">Peptidoglycan glycosyltransferase MtgA</fullName>
        <shortName evidence="11">PGT</shortName>
    </alternativeName>
</protein>
<dbReference type="GO" id="GO:0005886">
    <property type="term" value="C:plasma membrane"/>
    <property type="evidence" value="ECO:0007669"/>
    <property type="project" value="UniProtKB-SubCell"/>
</dbReference>
<evidence type="ECO:0000313" key="13">
    <source>
        <dbReference type="EMBL" id="GAB58920.1"/>
    </source>
</evidence>
<name>I1DXZ2_9GAMM</name>
<comment type="function">
    <text evidence="11">Peptidoglycan polymerase that catalyzes glycan chain elongation from lipid-linked precursors.</text>
</comment>
<dbReference type="UniPathway" id="UPA00219"/>
<evidence type="ECO:0000256" key="11">
    <source>
        <dbReference type="HAMAP-Rule" id="MF_00766"/>
    </source>
</evidence>
<comment type="similarity">
    <text evidence="11">Belongs to the glycosyltransferase 51 family.</text>
</comment>
<evidence type="ECO:0000256" key="4">
    <source>
        <dbReference type="ARBA" id="ARBA00022679"/>
    </source>
</evidence>
<evidence type="ECO:0000256" key="2">
    <source>
        <dbReference type="ARBA" id="ARBA00022519"/>
    </source>
</evidence>
<accession>I1DXZ2</accession>
<evidence type="ECO:0000256" key="3">
    <source>
        <dbReference type="ARBA" id="ARBA00022676"/>
    </source>
</evidence>
<dbReference type="PANTHER" id="PTHR30400:SF0">
    <property type="entry name" value="BIOSYNTHETIC PEPTIDOGLYCAN TRANSGLYCOSYLASE"/>
    <property type="match status" value="1"/>
</dbReference>
<dbReference type="InterPro" id="IPR001264">
    <property type="entry name" value="Glyco_trans_51"/>
</dbReference>
<organism evidence="13 14">
    <name type="scientific">Rheinheimera nanhaiensis E407-8</name>
    <dbReference type="NCBI Taxonomy" id="562729"/>
    <lineage>
        <taxon>Bacteria</taxon>
        <taxon>Pseudomonadati</taxon>
        <taxon>Pseudomonadota</taxon>
        <taxon>Gammaproteobacteria</taxon>
        <taxon>Chromatiales</taxon>
        <taxon>Chromatiaceae</taxon>
        <taxon>Rheinheimera</taxon>
    </lineage>
</organism>
<dbReference type="Pfam" id="PF00912">
    <property type="entry name" value="Transgly"/>
    <property type="match status" value="1"/>
</dbReference>
<evidence type="ECO:0000256" key="1">
    <source>
        <dbReference type="ARBA" id="ARBA00022475"/>
    </source>
</evidence>
<keyword evidence="3 11" id="KW-0328">Glycosyltransferase</keyword>
<dbReference type="OrthoDB" id="9766909at2"/>
<dbReference type="EMBL" id="BAFK01000009">
    <property type="protein sequence ID" value="GAB58920.1"/>
    <property type="molecule type" value="Genomic_DNA"/>
</dbReference>
<dbReference type="HAMAP" id="MF_00766">
    <property type="entry name" value="PGT_MtgA"/>
    <property type="match status" value="1"/>
</dbReference>
<dbReference type="PANTHER" id="PTHR30400">
    <property type="entry name" value="MONOFUNCTIONAL BIOSYNTHETIC PEPTIDOGLYCAN TRANSGLYCOSYLASE"/>
    <property type="match status" value="1"/>
</dbReference>
<keyword evidence="8 11" id="KW-1133">Transmembrane helix</keyword>
<comment type="catalytic activity">
    <reaction evidence="11">
        <text>[GlcNAc-(1-&gt;4)-Mur2Ac(oyl-L-Ala-gamma-D-Glu-L-Lys-D-Ala-D-Ala)](n)-di-trans,octa-cis-undecaprenyl diphosphate + beta-D-GlcNAc-(1-&gt;4)-Mur2Ac(oyl-L-Ala-gamma-D-Glu-L-Lys-D-Ala-D-Ala)-di-trans,octa-cis-undecaprenyl diphosphate = [GlcNAc-(1-&gt;4)-Mur2Ac(oyl-L-Ala-gamma-D-Glu-L-Lys-D-Ala-D-Ala)](n+1)-di-trans,octa-cis-undecaprenyl diphosphate + di-trans,octa-cis-undecaprenyl diphosphate + H(+)</text>
        <dbReference type="Rhea" id="RHEA:23708"/>
        <dbReference type="Rhea" id="RHEA-COMP:9602"/>
        <dbReference type="Rhea" id="RHEA-COMP:9603"/>
        <dbReference type="ChEBI" id="CHEBI:15378"/>
        <dbReference type="ChEBI" id="CHEBI:58405"/>
        <dbReference type="ChEBI" id="CHEBI:60033"/>
        <dbReference type="ChEBI" id="CHEBI:78435"/>
        <dbReference type="EC" id="2.4.99.28"/>
    </reaction>
</comment>
<reference evidence="13 14" key="1">
    <citation type="journal article" date="2012" name="J. Bacteriol.">
        <title>Genome Sequence of the Protease-Producing Bacterium Rheinheimera nanhaiensis E407-8T, Isolated from Deep-Sea Sediment of the South China Sea.</title>
        <authorList>
            <person name="Zhang X.-Y."/>
            <person name="Zhang Y.-J."/>
            <person name="Qin Q.-L."/>
            <person name="Xie B.-B."/>
            <person name="Chen X.-L."/>
            <person name="Zhou B.-C."/>
            <person name="Zhang Y.-Z."/>
        </authorList>
    </citation>
    <scope>NUCLEOTIDE SEQUENCE [LARGE SCALE GENOMIC DNA]</scope>
    <source>
        <strain evidence="13 14">E407-8</strain>
    </source>
</reference>
<dbReference type="AlphaFoldDB" id="I1DXZ2"/>
<evidence type="ECO:0000313" key="14">
    <source>
        <dbReference type="Proteomes" id="UP000004374"/>
    </source>
</evidence>
<feature type="domain" description="Glycosyl transferase family 51" evidence="12">
    <location>
        <begin position="52"/>
        <end position="216"/>
    </location>
</feature>
<dbReference type="NCBIfam" id="TIGR02070">
    <property type="entry name" value="mono_pep_trsgly"/>
    <property type="match status" value="1"/>
</dbReference>
<evidence type="ECO:0000256" key="7">
    <source>
        <dbReference type="ARBA" id="ARBA00022984"/>
    </source>
</evidence>
<dbReference type="Gene3D" id="1.10.3810.10">
    <property type="entry name" value="Biosynthetic peptidoglycan transglycosylase-like"/>
    <property type="match status" value="1"/>
</dbReference>
<dbReference type="Proteomes" id="UP000004374">
    <property type="component" value="Unassembled WGS sequence"/>
</dbReference>
<evidence type="ECO:0000256" key="8">
    <source>
        <dbReference type="ARBA" id="ARBA00022989"/>
    </source>
</evidence>
<keyword evidence="5 11" id="KW-0812">Transmembrane</keyword>
<dbReference type="InterPro" id="IPR011812">
    <property type="entry name" value="Pep_trsgly"/>
</dbReference>
<comment type="pathway">
    <text evidence="11">Cell wall biogenesis; peptidoglycan biosynthesis.</text>
</comment>
<gene>
    <name evidence="11 13" type="primary">mtgA</name>
    <name evidence="13" type="ORF">RNAN_1908</name>
</gene>